<sequence length="87" mass="9622">TAASSSDSGHTNTSNFCNEYINLSQQTIIHGAGYTETQEIEQLLQVTQTSSYHFAPARTKTQQVYISISSDLSNIFIVSEAHIETCY</sequence>
<dbReference type="AlphaFoldDB" id="A0A0B6XZ81"/>
<reference evidence="1" key="1">
    <citation type="submission" date="2014-12" db="EMBL/GenBank/DDBJ databases">
        <title>Insight into the proteome of Arion vulgaris.</title>
        <authorList>
            <person name="Aradska J."/>
            <person name="Bulat T."/>
            <person name="Smidak R."/>
            <person name="Sarate P."/>
            <person name="Gangsoo J."/>
            <person name="Sialana F."/>
            <person name="Bilban M."/>
            <person name="Lubec G."/>
        </authorList>
    </citation>
    <scope>NUCLEOTIDE SEQUENCE</scope>
    <source>
        <tissue evidence="1">Skin</tissue>
    </source>
</reference>
<accession>A0A0B6XZ81</accession>
<protein>
    <submittedName>
        <fullName evidence="1">Uncharacterized protein</fullName>
    </submittedName>
</protein>
<evidence type="ECO:0000313" key="1">
    <source>
        <dbReference type="EMBL" id="CEK48585.1"/>
    </source>
</evidence>
<feature type="non-terminal residue" evidence="1">
    <location>
        <position position="1"/>
    </location>
</feature>
<name>A0A0B6XZ81_9EUPU</name>
<dbReference type="EMBL" id="HACG01001720">
    <property type="protein sequence ID" value="CEK48585.1"/>
    <property type="molecule type" value="Transcribed_RNA"/>
</dbReference>
<organism evidence="1">
    <name type="scientific">Arion vulgaris</name>
    <dbReference type="NCBI Taxonomy" id="1028688"/>
    <lineage>
        <taxon>Eukaryota</taxon>
        <taxon>Metazoa</taxon>
        <taxon>Spiralia</taxon>
        <taxon>Lophotrochozoa</taxon>
        <taxon>Mollusca</taxon>
        <taxon>Gastropoda</taxon>
        <taxon>Heterobranchia</taxon>
        <taxon>Euthyneura</taxon>
        <taxon>Panpulmonata</taxon>
        <taxon>Eupulmonata</taxon>
        <taxon>Stylommatophora</taxon>
        <taxon>Helicina</taxon>
        <taxon>Arionoidea</taxon>
        <taxon>Arionidae</taxon>
        <taxon>Arion</taxon>
    </lineage>
</organism>
<proteinExistence type="predicted"/>
<gene>
    <name evidence="1" type="primary">ORF4530</name>
</gene>